<dbReference type="GO" id="GO:0031177">
    <property type="term" value="F:phosphopantetheine binding"/>
    <property type="evidence" value="ECO:0007669"/>
    <property type="project" value="InterPro"/>
</dbReference>
<dbReference type="Gene3D" id="1.10.1200.10">
    <property type="entry name" value="ACP-like"/>
    <property type="match status" value="1"/>
</dbReference>
<evidence type="ECO:0000313" key="8">
    <source>
        <dbReference type="Proteomes" id="UP000663829"/>
    </source>
</evidence>
<organism evidence="6 8">
    <name type="scientific">Didymodactylos carnosus</name>
    <dbReference type="NCBI Taxonomy" id="1234261"/>
    <lineage>
        <taxon>Eukaryota</taxon>
        <taxon>Metazoa</taxon>
        <taxon>Spiralia</taxon>
        <taxon>Gnathifera</taxon>
        <taxon>Rotifera</taxon>
        <taxon>Eurotatoria</taxon>
        <taxon>Bdelloidea</taxon>
        <taxon>Philodinida</taxon>
        <taxon>Philodinidae</taxon>
        <taxon>Didymodactylos</taxon>
    </lineage>
</organism>
<dbReference type="InterPro" id="IPR001031">
    <property type="entry name" value="Thioesterase"/>
</dbReference>
<dbReference type="InterPro" id="IPR036736">
    <property type="entry name" value="ACP-like_sf"/>
</dbReference>
<dbReference type="Pfam" id="PF00975">
    <property type="entry name" value="Thioesterase"/>
    <property type="match status" value="1"/>
</dbReference>
<feature type="region of interest" description="Disordered" evidence="4">
    <location>
        <begin position="124"/>
        <end position="155"/>
    </location>
</feature>
<dbReference type="AlphaFoldDB" id="A0A815Y8Y7"/>
<feature type="compositionally biased region" description="Basic and acidic residues" evidence="4">
    <location>
        <begin position="128"/>
        <end position="146"/>
    </location>
</feature>
<dbReference type="InterPro" id="IPR050091">
    <property type="entry name" value="PKS_NRPS_Biosynth_Enz"/>
</dbReference>
<protein>
    <recommendedName>
        <fullName evidence="1">oleoyl-[acyl-carrier-protein] hydrolase</fullName>
        <ecNumber evidence="1">3.1.2.14</ecNumber>
    </recommendedName>
</protein>
<keyword evidence="3" id="KW-0597">Phosphoprotein</keyword>
<dbReference type="GO" id="GO:0006633">
    <property type="term" value="P:fatty acid biosynthetic process"/>
    <property type="evidence" value="ECO:0007669"/>
    <property type="project" value="TreeGrafter"/>
</dbReference>
<name>A0A815Y8Y7_9BILA</name>
<dbReference type="SMART" id="SM00823">
    <property type="entry name" value="PKS_PP"/>
    <property type="match status" value="1"/>
</dbReference>
<dbReference type="SUPFAM" id="SSF47336">
    <property type="entry name" value="ACP-like"/>
    <property type="match status" value="1"/>
</dbReference>
<gene>
    <name evidence="6" type="ORF">GPM918_LOCUS40193</name>
    <name evidence="7" type="ORF">SRO942_LOCUS41118</name>
</gene>
<dbReference type="PANTHER" id="PTHR43775">
    <property type="entry name" value="FATTY ACID SYNTHASE"/>
    <property type="match status" value="1"/>
</dbReference>
<sequence length="377" mass="43095">AYKWSVIKSREDQLPARITELATKKYVYVETPRMSSEILNVETIINKIRATTASIFGSVTVDRIDVDKSLVQQGMDSLMGVALYNWIEKELNINIPLSEVLQGATLTKLGHYIHGKLNERLLNSSSSKTKESTDIDETVERVEDTNRSPSATTDKNQQYTSISLIASVYQSSMENRNKPNPIFFYLNDISTPISIFEQFTTEMKDHSTAIYAFHSIEETNDAMMNNKLTTIEKIAEEYLAQMRRIQPRGPYCLIGYKFGALIAYEMILQLQKNNYSHSDIHSFILIDPIYSSDHEEQSSLNPSAPLQLDASIKVINILIRLQNKYINDKLNTHDCCSSIIHAQKMILFINNNPEQEMIWNKLIPQMVVEKIPTNDKI</sequence>
<dbReference type="SUPFAM" id="SSF53474">
    <property type="entry name" value="alpha/beta-Hydrolases"/>
    <property type="match status" value="1"/>
</dbReference>
<keyword evidence="2" id="KW-0596">Phosphopantetheine</keyword>
<proteinExistence type="predicted"/>
<evidence type="ECO:0000313" key="7">
    <source>
        <dbReference type="EMBL" id="CAF4430329.1"/>
    </source>
</evidence>
<dbReference type="EC" id="3.1.2.14" evidence="1"/>
<keyword evidence="8" id="KW-1185">Reference proteome</keyword>
<dbReference type="Gene3D" id="3.40.50.1820">
    <property type="entry name" value="alpha/beta hydrolase"/>
    <property type="match status" value="1"/>
</dbReference>
<accession>A0A815Y8Y7</accession>
<evidence type="ECO:0000256" key="1">
    <source>
        <dbReference type="ARBA" id="ARBA00012480"/>
    </source>
</evidence>
<dbReference type="PANTHER" id="PTHR43775:SF37">
    <property type="entry name" value="SI:DKEY-61P9.11"/>
    <property type="match status" value="1"/>
</dbReference>
<evidence type="ECO:0000256" key="3">
    <source>
        <dbReference type="ARBA" id="ARBA00022553"/>
    </source>
</evidence>
<dbReference type="InterPro" id="IPR029058">
    <property type="entry name" value="AB_hydrolase_fold"/>
</dbReference>
<dbReference type="Proteomes" id="UP000663829">
    <property type="component" value="Unassembled WGS sequence"/>
</dbReference>
<reference evidence="6" key="1">
    <citation type="submission" date="2021-02" db="EMBL/GenBank/DDBJ databases">
        <authorList>
            <person name="Nowell W R."/>
        </authorList>
    </citation>
    <scope>NUCLEOTIDE SEQUENCE</scope>
</reference>
<evidence type="ECO:0000313" key="6">
    <source>
        <dbReference type="EMBL" id="CAF1567838.1"/>
    </source>
</evidence>
<dbReference type="Proteomes" id="UP000681722">
    <property type="component" value="Unassembled WGS sequence"/>
</dbReference>
<comment type="caution">
    <text evidence="6">The sequence shown here is derived from an EMBL/GenBank/DDBJ whole genome shotgun (WGS) entry which is preliminary data.</text>
</comment>
<dbReference type="EMBL" id="CAJNOQ010029307">
    <property type="protein sequence ID" value="CAF1567838.1"/>
    <property type="molecule type" value="Genomic_DNA"/>
</dbReference>
<feature type="non-terminal residue" evidence="6">
    <location>
        <position position="1"/>
    </location>
</feature>
<dbReference type="InterPro" id="IPR020806">
    <property type="entry name" value="PKS_PP-bd"/>
</dbReference>
<evidence type="ECO:0000256" key="2">
    <source>
        <dbReference type="ARBA" id="ARBA00022450"/>
    </source>
</evidence>
<evidence type="ECO:0000259" key="5">
    <source>
        <dbReference type="PROSITE" id="PS50075"/>
    </source>
</evidence>
<dbReference type="EMBL" id="CAJOBC010095110">
    <property type="protein sequence ID" value="CAF4430329.1"/>
    <property type="molecule type" value="Genomic_DNA"/>
</dbReference>
<dbReference type="Pfam" id="PF00550">
    <property type="entry name" value="PP-binding"/>
    <property type="match status" value="1"/>
</dbReference>
<dbReference type="GO" id="GO:0016297">
    <property type="term" value="F:fatty acyl-[ACP] hydrolase activity"/>
    <property type="evidence" value="ECO:0007669"/>
    <property type="project" value="UniProtKB-EC"/>
</dbReference>
<dbReference type="PROSITE" id="PS50075">
    <property type="entry name" value="CARRIER"/>
    <property type="match status" value="1"/>
</dbReference>
<dbReference type="GO" id="GO:0004312">
    <property type="term" value="F:fatty acid synthase activity"/>
    <property type="evidence" value="ECO:0007669"/>
    <property type="project" value="TreeGrafter"/>
</dbReference>
<dbReference type="InterPro" id="IPR009081">
    <property type="entry name" value="PP-bd_ACP"/>
</dbReference>
<evidence type="ECO:0000256" key="4">
    <source>
        <dbReference type="SAM" id="MobiDB-lite"/>
    </source>
</evidence>
<dbReference type="OrthoDB" id="329835at2759"/>
<feature type="domain" description="Carrier" evidence="5">
    <location>
        <begin position="39"/>
        <end position="117"/>
    </location>
</feature>